<evidence type="ECO:0000313" key="4">
    <source>
        <dbReference type="EMBL" id="KAK3678745.1"/>
    </source>
</evidence>
<sequence length="863" mass="93059">MAPPEPPTTITLKVKVPPGYSTDGNDEFPLGSLAANTTIGAVRQQIQTTIPSHPTPEQQRILYGGRALVDNEQTLADALNTKRDPTQTEYVVHLLVRNDAQNGDGQGHRRAVSTPPAPGMQQPQQPGQQMPMPGQHVHPNVLHQQALARQMAMQQQQMLHQHMAHGQVMQPGMPPMQFPGMQVPMPPGFGQAVAQGQQQRASMGMQGVGPQLMPTQQPQQGGDGQHDRPSTDNFAQAQDQQEPAAGSSPQHNPAIHGQPHHHHHHHHGRPVSGQGFHFQGVGPNGQQIQIHQQTLQFPGQPFPPGQPNGMPLFPHLFPPQAQQQQANMPPPGPSALERARSNLTEMRTMLEQIRDTIRNGEHTEESLRTQTARVEELEARVREVREYVDPFGVAGNANMRAGLFANAGVNASSLFGDAGRRSAPPQQQATTPGGGSLFDSGQAAFANANGQQGAGARSALPAPGSLFGSNANAQTSLFGGVPGGPLFGRQPMNGQPHNQRSLYEGAVGQAAPSGPDDTTCYLLSGPQGPQALLFTPQHGTYTGRMPAGLRPTPTVMPLQQQHLFPNATTLQHGPTGQLQQPAANNAVPAQPPAAQPNGQAVANADPAANPAQAQAAAQPNALGPLEPLLNHMWLLFRLLIFAYFIMGSNLGWRRPLALVMIGLGFWMVRAGMLGDGGVARRWWDGVVGGNAGAPAAQAQGRGGDQADGQGAAAQGPAGAMPTPQQVAQRLLDERNQAQNARVHRLREYIRPVERAVALFVASLWPGVGEAHVRAREEEERRRRDEAEVAERRRQEDEKKAAEEREMESEEQKGREKEREMERKKESDHDDHEERQGEAKDGGEGPSTGASNPQQVKEQIVDWE</sequence>
<organism evidence="4 5">
    <name type="scientific">Recurvomyces mirabilis</name>
    <dbReference type="NCBI Taxonomy" id="574656"/>
    <lineage>
        <taxon>Eukaryota</taxon>
        <taxon>Fungi</taxon>
        <taxon>Dikarya</taxon>
        <taxon>Ascomycota</taxon>
        <taxon>Pezizomycotina</taxon>
        <taxon>Dothideomycetes</taxon>
        <taxon>Dothideomycetidae</taxon>
        <taxon>Mycosphaerellales</taxon>
        <taxon>Teratosphaeriaceae</taxon>
        <taxon>Recurvomyces</taxon>
    </lineage>
</organism>
<gene>
    <name evidence="4" type="ORF">LTR78_001198</name>
</gene>
<feature type="region of interest" description="Disordered" evidence="2">
    <location>
        <begin position="771"/>
        <end position="863"/>
    </location>
</feature>
<dbReference type="InterPro" id="IPR029071">
    <property type="entry name" value="Ubiquitin-like_domsf"/>
</dbReference>
<accession>A0AAE0WVN9</accession>
<feature type="region of interest" description="Disordered" evidence="2">
    <location>
        <begin position="1"/>
        <end position="21"/>
    </location>
</feature>
<reference evidence="4" key="1">
    <citation type="submission" date="2023-07" db="EMBL/GenBank/DDBJ databases">
        <title>Black Yeasts Isolated from many extreme environments.</title>
        <authorList>
            <person name="Coleine C."/>
            <person name="Stajich J.E."/>
            <person name="Selbmann L."/>
        </authorList>
    </citation>
    <scope>NUCLEOTIDE SEQUENCE</scope>
    <source>
        <strain evidence="4">CCFEE 5485</strain>
    </source>
</reference>
<protein>
    <recommendedName>
        <fullName evidence="3">Ubiquitin-like domain-containing protein</fullName>
    </recommendedName>
</protein>
<dbReference type="SUPFAM" id="SSF54236">
    <property type="entry name" value="Ubiquitin-like"/>
    <property type="match status" value="1"/>
</dbReference>
<evidence type="ECO:0000313" key="5">
    <source>
        <dbReference type="Proteomes" id="UP001274830"/>
    </source>
</evidence>
<feature type="compositionally biased region" description="Low complexity" evidence="2">
    <location>
        <begin position="706"/>
        <end position="719"/>
    </location>
</feature>
<feature type="region of interest" description="Disordered" evidence="2">
    <location>
        <begin position="481"/>
        <end position="500"/>
    </location>
</feature>
<feature type="compositionally biased region" description="Polar residues" evidence="2">
    <location>
        <begin position="231"/>
        <end position="251"/>
    </location>
</feature>
<feature type="region of interest" description="Disordered" evidence="2">
    <location>
        <begin position="693"/>
        <end position="723"/>
    </location>
</feature>
<feature type="region of interest" description="Disordered" evidence="2">
    <location>
        <begin position="191"/>
        <end position="286"/>
    </location>
</feature>
<dbReference type="EMBL" id="JAUTXT010000003">
    <property type="protein sequence ID" value="KAK3678745.1"/>
    <property type="molecule type" value="Genomic_DNA"/>
</dbReference>
<evidence type="ECO:0000259" key="3">
    <source>
        <dbReference type="PROSITE" id="PS50053"/>
    </source>
</evidence>
<feature type="compositionally biased region" description="Low complexity" evidence="2">
    <location>
        <begin position="579"/>
        <end position="588"/>
    </location>
</feature>
<feature type="compositionally biased region" description="Basic residues" evidence="2">
    <location>
        <begin position="258"/>
        <end position="269"/>
    </location>
</feature>
<feature type="compositionally biased region" description="Polar residues" evidence="2">
    <location>
        <begin position="568"/>
        <end position="578"/>
    </location>
</feature>
<keyword evidence="5" id="KW-1185">Reference proteome</keyword>
<feature type="domain" description="Ubiquitin-like" evidence="3">
    <location>
        <begin position="10"/>
        <end position="77"/>
    </location>
</feature>
<proteinExistence type="predicted"/>
<dbReference type="Pfam" id="PF00240">
    <property type="entry name" value="ubiquitin"/>
    <property type="match status" value="1"/>
</dbReference>
<evidence type="ECO:0000256" key="2">
    <source>
        <dbReference type="SAM" id="MobiDB-lite"/>
    </source>
</evidence>
<feature type="compositionally biased region" description="Low complexity" evidence="2">
    <location>
        <begin position="119"/>
        <end position="133"/>
    </location>
</feature>
<dbReference type="Gene3D" id="3.10.20.90">
    <property type="entry name" value="Phosphatidylinositol 3-kinase Catalytic Subunit, Chain A, domain 1"/>
    <property type="match status" value="1"/>
</dbReference>
<dbReference type="PROSITE" id="PS50053">
    <property type="entry name" value="UBIQUITIN_2"/>
    <property type="match status" value="1"/>
</dbReference>
<feature type="region of interest" description="Disordered" evidence="2">
    <location>
        <begin position="416"/>
        <end position="441"/>
    </location>
</feature>
<feature type="compositionally biased region" description="Polar residues" evidence="2">
    <location>
        <begin position="847"/>
        <end position="856"/>
    </location>
</feature>
<feature type="compositionally biased region" description="Basic and acidic residues" evidence="2">
    <location>
        <begin position="771"/>
        <end position="842"/>
    </location>
</feature>
<comment type="caution">
    <text evidence="4">The sequence shown here is derived from an EMBL/GenBank/DDBJ whole genome shotgun (WGS) entry which is preliminary data.</text>
</comment>
<feature type="region of interest" description="Disordered" evidence="2">
    <location>
        <begin position="100"/>
        <end position="133"/>
    </location>
</feature>
<name>A0AAE0WVN9_9PEZI</name>
<feature type="coiled-coil region" evidence="1">
    <location>
        <begin position="336"/>
        <end position="387"/>
    </location>
</feature>
<dbReference type="AlphaFoldDB" id="A0AAE0WVN9"/>
<feature type="compositionally biased region" description="Low complexity" evidence="2">
    <location>
        <begin position="191"/>
        <end position="201"/>
    </location>
</feature>
<evidence type="ECO:0000256" key="1">
    <source>
        <dbReference type="SAM" id="Coils"/>
    </source>
</evidence>
<keyword evidence="1" id="KW-0175">Coiled coil</keyword>
<feature type="compositionally biased region" description="Low complexity" evidence="2">
    <location>
        <begin position="595"/>
        <end position="615"/>
    </location>
</feature>
<dbReference type="SMART" id="SM00213">
    <property type="entry name" value="UBQ"/>
    <property type="match status" value="1"/>
</dbReference>
<dbReference type="Proteomes" id="UP001274830">
    <property type="component" value="Unassembled WGS sequence"/>
</dbReference>
<feature type="region of interest" description="Disordered" evidence="2">
    <location>
        <begin position="568"/>
        <end position="615"/>
    </location>
</feature>
<dbReference type="InterPro" id="IPR000626">
    <property type="entry name" value="Ubiquitin-like_dom"/>
</dbReference>